<dbReference type="EMBL" id="AWTT01000003">
    <property type="protein sequence ID" value="KIS04162.1"/>
    <property type="molecule type" value="Genomic_DNA"/>
</dbReference>
<organism evidence="3 4">
    <name type="scientific">Paucilactobacillus wasatchensis</name>
    <dbReference type="NCBI Taxonomy" id="1335616"/>
    <lineage>
        <taxon>Bacteria</taxon>
        <taxon>Bacillati</taxon>
        <taxon>Bacillota</taxon>
        <taxon>Bacilli</taxon>
        <taxon>Lactobacillales</taxon>
        <taxon>Lactobacillaceae</taxon>
        <taxon>Paucilactobacillus</taxon>
    </lineage>
</organism>
<keyword evidence="4" id="KW-1185">Reference proteome</keyword>
<dbReference type="OrthoDB" id="2329972at2"/>
<evidence type="ECO:0000313" key="3">
    <source>
        <dbReference type="EMBL" id="KIS04162.1"/>
    </source>
</evidence>
<feature type="region of interest" description="Disordered" evidence="1">
    <location>
        <begin position="143"/>
        <end position="162"/>
    </location>
</feature>
<keyword evidence="2" id="KW-0732">Signal</keyword>
<feature type="chain" id="PRO_5039274527" description="Lipoprotein" evidence="2">
    <location>
        <begin position="25"/>
        <end position="227"/>
    </location>
</feature>
<protein>
    <recommendedName>
        <fullName evidence="5">Lipoprotein</fullName>
    </recommendedName>
</protein>
<evidence type="ECO:0008006" key="5">
    <source>
        <dbReference type="Google" id="ProtNLM"/>
    </source>
</evidence>
<dbReference type="PROSITE" id="PS51257">
    <property type="entry name" value="PROKAR_LIPOPROTEIN"/>
    <property type="match status" value="1"/>
</dbReference>
<dbReference type="PATRIC" id="fig|1335616.4.peg.224"/>
<feature type="signal peptide" evidence="2">
    <location>
        <begin position="1"/>
        <end position="24"/>
    </location>
</feature>
<sequence length="227" mass="23317">MQKSVISKKIMLGTLTLLSIGVLAGCGSKNTSNNASSSSSSVAKVSAATKAYNAANKLIKAGKYQQALNKLQAATHQTSKIKGLIANLKTLIAAKEDYGNSNYADAQSGIATLKSNESASSTELKQEAATLATKVTQAQKMQSSSSSSAVASSGSSSTASSTADSVIPNFAKAAGYYGKSGYQFDVTGQTGSTYTIEVRQNNQAGDVANLVGIYQYNSTTGGVTKTF</sequence>
<dbReference type="Proteomes" id="UP000032279">
    <property type="component" value="Unassembled WGS sequence"/>
</dbReference>
<evidence type="ECO:0000256" key="1">
    <source>
        <dbReference type="SAM" id="MobiDB-lite"/>
    </source>
</evidence>
<evidence type="ECO:0000256" key="2">
    <source>
        <dbReference type="SAM" id="SignalP"/>
    </source>
</evidence>
<gene>
    <name evidence="3" type="ORF">WDC_0225</name>
</gene>
<reference evidence="3 4" key="1">
    <citation type="submission" date="2013-08" db="EMBL/GenBank/DDBJ databases">
        <title>Lactobacillus wasatchii sp. WDC04, a late gas producing bacteria isolated from aged chedder cheese.</title>
        <authorList>
            <person name="Oberg C.J."/>
            <person name="Culumber M."/>
            <person name="McMahon D.J."/>
            <person name="Broadbent J.R."/>
            <person name="Oberg T.S."/>
            <person name="Ortaki F."/>
        </authorList>
    </citation>
    <scope>NUCLEOTIDE SEQUENCE [LARGE SCALE GENOMIC DNA]</scope>
    <source>
        <strain evidence="3 4">WDC04</strain>
    </source>
</reference>
<evidence type="ECO:0000313" key="4">
    <source>
        <dbReference type="Proteomes" id="UP000032279"/>
    </source>
</evidence>
<dbReference type="AlphaFoldDB" id="A0A0D1A915"/>
<name>A0A0D1A915_9LACO</name>
<comment type="caution">
    <text evidence="3">The sequence shown here is derived from an EMBL/GenBank/DDBJ whole genome shotgun (WGS) entry which is preliminary data.</text>
</comment>
<proteinExistence type="predicted"/>
<dbReference type="RefSeq" id="WP_044009960.1">
    <property type="nucleotide sequence ID" value="NZ_AWTT01000003.1"/>
</dbReference>
<accession>A0A0D1A915</accession>